<feature type="transmembrane region" description="Helical" evidence="1">
    <location>
        <begin position="46"/>
        <end position="68"/>
    </location>
</feature>
<dbReference type="Proteomes" id="UP000334990">
    <property type="component" value="Unassembled WGS sequence"/>
</dbReference>
<gene>
    <name evidence="2" type="ORF">Acor_13960</name>
</gene>
<name>A0A5M3VW55_9ACTN</name>
<keyword evidence="1" id="KW-0812">Transmembrane</keyword>
<protein>
    <submittedName>
        <fullName evidence="2">Uncharacterized protein</fullName>
    </submittedName>
</protein>
<reference evidence="2 3" key="1">
    <citation type="submission" date="2019-10" db="EMBL/GenBank/DDBJ databases">
        <title>Whole genome shotgun sequence of Acrocarpospora corrugata NBRC 13972.</title>
        <authorList>
            <person name="Ichikawa N."/>
            <person name="Kimura A."/>
            <person name="Kitahashi Y."/>
            <person name="Komaki H."/>
            <person name="Oguchi A."/>
        </authorList>
    </citation>
    <scope>NUCLEOTIDE SEQUENCE [LARGE SCALE GENOMIC DNA]</scope>
    <source>
        <strain evidence="2 3">NBRC 13972</strain>
    </source>
</reference>
<proteinExistence type="predicted"/>
<dbReference type="AlphaFoldDB" id="A0A5M3VW55"/>
<feature type="transmembrane region" description="Helical" evidence="1">
    <location>
        <begin position="7"/>
        <end position="26"/>
    </location>
</feature>
<dbReference type="EMBL" id="BLAD01000039">
    <property type="protein sequence ID" value="GER99332.1"/>
    <property type="molecule type" value="Genomic_DNA"/>
</dbReference>
<dbReference type="OrthoDB" id="529448at2"/>
<evidence type="ECO:0000256" key="1">
    <source>
        <dbReference type="SAM" id="Phobius"/>
    </source>
</evidence>
<evidence type="ECO:0000313" key="2">
    <source>
        <dbReference type="EMBL" id="GER99332.1"/>
    </source>
</evidence>
<evidence type="ECO:0000313" key="3">
    <source>
        <dbReference type="Proteomes" id="UP000334990"/>
    </source>
</evidence>
<sequence length="261" mass="28355">MGPHFRLLYGMLWLVAVAAGTTLGHTRWADLSRLRLEPTVTTVVGALLAATAVAVMARALGGVVLAIWTNGPSGRWAAALTEARARRWQRADALVTAVNKVADPAAYARAMARRNRICLVPPSCPTWTSDAIIARETRIRTEYGLDLYFAWPHLLLVAPEAARRESARSLAAWTWAGEVSAWGVLFLLPGSRWWPAAAAGAIICVVGWWQGRAAWTSHTAVTEAVADLYGPALATRLRIDASQWPDLATGREITDRLRKGA</sequence>
<accession>A0A5M3VW55</accession>
<dbReference type="RefSeq" id="WP_155335726.1">
    <property type="nucleotide sequence ID" value="NZ_BAAABN010000093.1"/>
</dbReference>
<comment type="caution">
    <text evidence="2">The sequence shown here is derived from an EMBL/GenBank/DDBJ whole genome shotgun (WGS) entry which is preliminary data.</text>
</comment>
<organism evidence="2 3">
    <name type="scientific">Acrocarpospora corrugata</name>
    <dbReference type="NCBI Taxonomy" id="35763"/>
    <lineage>
        <taxon>Bacteria</taxon>
        <taxon>Bacillati</taxon>
        <taxon>Actinomycetota</taxon>
        <taxon>Actinomycetes</taxon>
        <taxon>Streptosporangiales</taxon>
        <taxon>Streptosporangiaceae</taxon>
        <taxon>Acrocarpospora</taxon>
    </lineage>
</organism>
<keyword evidence="1" id="KW-0472">Membrane</keyword>
<keyword evidence="3" id="KW-1185">Reference proteome</keyword>
<keyword evidence="1" id="KW-1133">Transmembrane helix</keyword>